<accession>A0AAD5X3R0</accession>
<organism evidence="4 5">
    <name type="scientific">Rhizophlyctis rosea</name>
    <dbReference type="NCBI Taxonomy" id="64517"/>
    <lineage>
        <taxon>Eukaryota</taxon>
        <taxon>Fungi</taxon>
        <taxon>Fungi incertae sedis</taxon>
        <taxon>Chytridiomycota</taxon>
        <taxon>Chytridiomycota incertae sedis</taxon>
        <taxon>Chytridiomycetes</taxon>
        <taxon>Rhizophlyctidales</taxon>
        <taxon>Rhizophlyctidaceae</taxon>
        <taxon>Rhizophlyctis</taxon>
    </lineage>
</organism>
<dbReference type="GO" id="GO:0005085">
    <property type="term" value="F:guanyl-nucleotide exchange factor activity"/>
    <property type="evidence" value="ECO:0007669"/>
    <property type="project" value="UniProtKB-KW"/>
</dbReference>
<feature type="domain" description="Ras-GEF" evidence="3">
    <location>
        <begin position="1"/>
        <end position="154"/>
    </location>
</feature>
<dbReference type="EMBL" id="JADGJD010000639">
    <property type="protein sequence ID" value="KAJ3049476.1"/>
    <property type="molecule type" value="Genomic_DNA"/>
</dbReference>
<dbReference type="InterPro" id="IPR036964">
    <property type="entry name" value="RASGEF_cat_dom_sf"/>
</dbReference>
<dbReference type="Pfam" id="PF00617">
    <property type="entry name" value="RasGEF"/>
    <property type="match status" value="1"/>
</dbReference>
<sequence>MQQQRTPICMAVNNFFPLVSIVSGLNMRPISRRKKTWEGLVDEHKNDVDGSRAIDRTHAKLETALGPSCDVITTNAIYLKDLIFMNDRSKSKVRGSINFDALRMMATRVEDIANLVPVEYPHQPIPTNQNYLARSVVERSHAKLKEMSLECEKL</sequence>
<evidence type="ECO:0000259" key="3">
    <source>
        <dbReference type="PROSITE" id="PS50009"/>
    </source>
</evidence>
<evidence type="ECO:0000256" key="2">
    <source>
        <dbReference type="PROSITE-ProRule" id="PRU00168"/>
    </source>
</evidence>
<dbReference type="SUPFAM" id="SSF48366">
    <property type="entry name" value="Ras GEF"/>
    <property type="match status" value="1"/>
</dbReference>
<dbReference type="InterPro" id="IPR023578">
    <property type="entry name" value="Ras_GEF_dom_sf"/>
</dbReference>
<keyword evidence="1 2" id="KW-0344">Guanine-nucleotide releasing factor</keyword>
<dbReference type="InterPro" id="IPR008937">
    <property type="entry name" value="Ras-like_GEF"/>
</dbReference>
<proteinExistence type="predicted"/>
<dbReference type="AlphaFoldDB" id="A0AAD5X3R0"/>
<evidence type="ECO:0000256" key="1">
    <source>
        <dbReference type="ARBA" id="ARBA00022658"/>
    </source>
</evidence>
<dbReference type="PROSITE" id="PS50009">
    <property type="entry name" value="RASGEF_CAT"/>
    <property type="match status" value="1"/>
</dbReference>
<evidence type="ECO:0000313" key="4">
    <source>
        <dbReference type="EMBL" id="KAJ3049476.1"/>
    </source>
</evidence>
<dbReference type="PANTHER" id="PTHR23113">
    <property type="entry name" value="GUANINE NUCLEOTIDE EXCHANGE FACTOR"/>
    <property type="match status" value="1"/>
</dbReference>
<name>A0AAD5X3R0_9FUNG</name>
<dbReference type="Proteomes" id="UP001212841">
    <property type="component" value="Unassembled WGS sequence"/>
</dbReference>
<dbReference type="InterPro" id="IPR001895">
    <property type="entry name" value="RASGEF_cat_dom"/>
</dbReference>
<dbReference type="GO" id="GO:0007265">
    <property type="term" value="P:Ras protein signal transduction"/>
    <property type="evidence" value="ECO:0007669"/>
    <property type="project" value="TreeGrafter"/>
</dbReference>
<dbReference type="PANTHER" id="PTHR23113:SF356">
    <property type="entry name" value="FI05912P-RELATED"/>
    <property type="match status" value="1"/>
</dbReference>
<gene>
    <name evidence="4" type="ORF">HK097_009535</name>
</gene>
<reference evidence="4" key="1">
    <citation type="submission" date="2020-05" db="EMBL/GenBank/DDBJ databases">
        <title>Phylogenomic resolution of chytrid fungi.</title>
        <authorList>
            <person name="Stajich J.E."/>
            <person name="Amses K."/>
            <person name="Simmons R."/>
            <person name="Seto K."/>
            <person name="Myers J."/>
            <person name="Bonds A."/>
            <person name="Quandt C.A."/>
            <person name="Barry K."/>
            <person name="Liu P."/>
            <person name="Grigoriev I."/>
            <person name="Longcore J.E."/>
            <person name="James T.Y."/>
        </authorList>
    </citation>
    <scope>NUCLEOTIDE SEQUENCE</scope>
    <source>
        <strain evidence="4">JEL0318</strain>
    </source>
</reference>
<evidence type="ECO:0000313" key="5">
    <source>
        <dbReference type="Proteomes" id="UP001212841"/>
    </source>
</evidence>
<protein>
    <recommendedName>
        <fullName evidence="3">Ras-GEF domain-containing protein</fullName>
    </recommendedName>
</protein>
<dbReference type="GO" id="GO:0005886">
    <property type="term" value="C:plasma membrane"/>
    <property type="evidence" value="ECO:0007669"/>
    <property type="project" value="TreeGrafter"/>
</dbReference>
<dbReference type="Gene3D" id="1.10.840.10">
    <property type="entry name" value="Ras guanine-nucleotide exchange factors catalytic domain"/>
    <property type="match status" value="1"/>
</dbReference>
<comment type="caution">
    <text evidence="4">The sequence shown here is derived from an EMBL/GenBank/DDBJ whole genome shotgun (WGS) entry which is preliminary data.</text>
</comment>
<keyword evidence="5" id="KW-1185">Reference proteome</keyword>